<feature type="compositionally biased region" description="Polar residues" evidence="2">
    <location>
        <begin position="408"/>
        <end position="418"/>
    </location>
</feature>
<evidence type="ECO:0000313" key="4">
    <source>
        <dbReference type="Proteomes" id="UP000292702"/>
    </source>
</evidence>
<feature type="region of interest" description="Disordered" evidence="2">
    <location>
        <begin position="256"/>
        <end position="288"/>
    </location>
</feature>
<sequence length="570" mass="62270">MPVERSSGQESRKYNVLISQLQSQLHGYAARTSILQSRLTAALDELDAQQSAHARELAAEKREKDRLEVKLSSHTEKLKEVEAERDDLREAVLMLVKKVEESGDLREWPRNSFHELLFLLDPLALPAASSTSADPSIPLAATIISSLRAELHKERTSNARVLDYGEREILRLQAQVARRDAELESCIVHNHDLATLDAAWDDQVKPAGVENGIGKKQISAASLSREEALAVMGLVQTRNRRLEDDVSRLSDRLRKVQVHKSNRPPPKPAERPLSQGAETVQSRSQPVDPVVADLQAQIERLSDAIDLFQEEGQAIREALECAHFRTSEESRHTVAPLVHDLMPNNAPASPTTEASPRPAIAIPDLLTHDPEISGDGEQSMDLGTPLLPTVLLDPLTLQRTHAVENDILSPSTRLPQSTDVVDPVDVPLPPSPSSGPVSDPLSAFPPALSPGVRSPSSEMPPPSKSTPWLVEKMKILQMDLASAQAEVAERDAELVELRRLVDGLRGELSTVRGPSFPSLAEPEAGPSRTTNLFTHEHASGGDVNATGAVPQGDTDMGSWKKMFEEDDEGD</sequence>
<dbReference type="OrthoDB" id="2800708at2759"/>
<dbReference type="Proteomes" id="UP000292702">
    <property type="component" value="Unassembled WGS sequence"/>
</dbReference>
<feature type="region of interest" description="Disordered" evidence="2">
    <location>
        <begin position="513"/>
        <end position="570"/>
    </location>
</feature>
<keyword evidence="4" id="KW-1185">Reference proteome</keyword>
<comment type="caution">
    <text evidence="3">The sequence shown here is derived from an EMBL/GenBank/DDBJ whole genome shotgun (WGS) entry which is preliminary data.</text>
</comment>
<gene>
    <name evidence="3" type="ORF">EIP91_000686</name>
</gene>
<reference evidence="3 4" key="1">
    <citation type="submission" date="2018-11" db="EMBL/GenBank/DDBJ databases">
        <title>Genome assembly of Steccherinum ochraceum LE-BIN_3174, the white-rot fungus of the Steccherinaceae family (The Residual Polyporoid clade, Polyporales, Basidiomycota).</title>
        <authorList>
            <person name="Fedorova T.V."/>
            <person name="Glazunova O.A."/>
            <person name="Landesman E.O."/>
            <person name="Moiseenko K.V."/>
            <person name="Psurtseva N.V."/>
            <person name="Savinova O.S."/>
            <person name="Shakhova N.V."/>
            <person name="Tyazhelova T.V."/>
            <person name="Vasina D.V."/>
        </authorList>
    </citation>
    <scope>NUCLEOTIDE SEQUENCE [LARGE SCALE GENOMIC DNA]</scope>
    <source>
        <strain evidence="3 4">LE-BIN_3174</strain>
    </source>
</reference>
<keyword evidence="1" id="KW-0175">Coiled coil</keyword>
<organism evidence="3 4">
    <name type="scientific">Steccherinum ochraceum</name>
    <dbReference type="NCBI Taxonomy" id="92696"/>
    <lineage>
        <taxon>Eukaryota</taxon>
        <taxon>Fungi</taxon>
        <taxon>Dikarya</taxon>
        <taxon>Basidiomycota</taxon>
        <taxon>Agaricomycotina</taxon>
        <taxon>Agaricomycetes</taxon>
        <taxon>Polyporales</taxon>
        <taxon>Steccherinaceae</taxon>
        <taxon>Steccherinum</taxon>
    </lineage>
</organism>
<feature type="coiled-coil region" evidence="1">
    <location>
        <begin position="43"/>
        <end position="98"/>
    </location>
</feature>
<dbReference type="AlphaFoldDB" id="A0A4V2MWN5"/>
<name>A0A4V2MWN5_9APHY</name>
<dbReference type="STRING" id="92696.A0A4V2MWN5"/>
<accession>A0A4V2MWN5</accession>
<feature type="compositionally biased region" description="Polar residues" evidence="2">
    <location>
        <begin position="276"/>
        <end position="285"/>
    </location>
</feature>
<evidence type="ECO:0000256" key="1">
    <source>
        <dbReference type="SAM" id="Coils"/>
    </source>
</evidence>
<evidence type="ECO:0000256" key="2">
    <source>
        <dbReference type="SAM" id="MobiDB-lite"/>
    </source>
</evidence>
<proteinExistence type="predicted"/>
<protein>
    <submittedName>
        <fullName evidence="3">Uncharacterized protein</fullName>
    </submittedName>
</protein>
<evidence type="ECO:0000313" key="3">
    <source>
        <dbReference type="EMBL" id="TCD66957.1"/>
    </source>
</evidence>
<feature type="region of interest" description="Disordered" evidence="2">
    <location>
        <begin position="407"/>
        <end position="465"/>
    </location>
</feature>
<dbReference type="EMBL" id="RWJN01000115">
    <property type="protein sequence ID" value="TCD66957.1"/>
    <property type="molecule type" value="Genomic_DNA"/>
</dbReference>